<dbReference type="OrthoDB" id="181905at2"/>
<dbReference type="RefSeq" id="WP_075081083.1">
    <property type="nucleotide sequence ID" value="NZ_BDCO01000003.1"/>
</dbReference>
<dbReference type="FunCoup" id="A0A146GF09">
    <property type="interactions" value="281"/>
</dbReference>
<organism evidence="3 4">
    <name type="scientific">Terrimicrobium sacchariphilum</name>
    <dbReference type="NCBI Taxonomy" id="690879"/>
    <lineage>
        <taxon>Bacteria</taxon>
        <taxon>Pseudomonadati</taxon>
        <taxon>Verrucomicrobiota</taxon>
        <taxon>Terrimicrobiia</taxon>
        <taxon>Terrimicrobiales</taxon>
        <taxon>Terrimicrobiaceae</taxon>
        <taxon>Terrimicrobium</taxon>
    </lineage>
</organism>
<dbReference type="GO" id="GO:0005886">
    <property type="term" value="C:plasma membrane"/>
    <property type="evidence" value="ECO:0007669"/>
    <property type="project" value="TreeGrafter"/>
</dbReference>
<feature type="transmembrane region" description="Helical" evidence="2">
    <location>
        <begin position="284"/>
        <end position="308"/>
    </location>
</feature>
<evidence type="ECO:0000313" key="3">
    <source>
        <dbReference type="EMBL" id="GAT35254.1"/>
    </source>
</evidence>
<dbReference type="AlphaFoldDB" id="A0A146GF09"/>
<feature type="transmembrane region" description="Helical" evidence="2">
    <location>
        <begin position="162"/>
        <end position="184"/>
    </location>
</feature>
<gene>
    <name evidence="3" type="ORF">TSACC_3318</name>
</gene>
<feature type="transmembrane region" description="Helical" evidence="2">
    <location>
        <begin position="320"/>
        <end position="339"/>
    </location>
</feature>
<feature type="transmembrane region" description="Helical" evidence="2">
    <location>
        <begin position="386"/>
        <end position="413"/>
    </location>
</feature>
<dbReference type="SUPFAM" id="SSF103473">
    <property type="entry name" value="MFS general substrate transporter"/>
    <property type="match status" value="1"/>
</dbReference>
<dbReference type="PANTHER" id="PTHR11328">
    <property type="entry name" value="MAJOR FACILITATOR SUPERFAMILY DOMAIN-CONTAINING PROTEIN"/>
    <property type="match status" value="1"/>
</dbReference>
<feature type="transmembrane region" description="Helical" evidence="2">
    <location>
        <begin position="118"/>
        <end position="142"/>
    </location>
</feature>
<feature type="transmembrane region" description="Helical" evidence="2">
    <location>
        <begin position="433"/>
        <end position="456"/>
    </location>
</feature>
<feature type="transmembrane region" description="Helical" evidence="2">
    <location>
        <begin position="196"/>
        <end position="219"/>
    </location>
</feature>
<dbReference type="STRING" id="690879.TSACC_3318"/>
<feature type="transmembrane region" description="Helical" evidence="2">
    <location>
        <begin position="249"/>
        <end position="272"/>
    </location>
</feature>
<dbReference type="InterPro" id="IPR036259">
    <property type="entry name" value="MFS_trans_sf"/>
</dbReference>
<feature type="transmembrane region" description="Helical" evidence="2">
    <location>
        <begin position="345"/>
        <end position="365"/>
    </location>
</feature>
<evidence type="ECO:0000256" key="2">
    <source>
        <dbReference type="SAM" id="Phobius"/>
    </source>
</evidence>
<proteinExistence type="inferred from homology"/>
<evidence type="ECO:0000256" key="1">
    <source>
        <dbReference type="ARBA" id="ARBA00009617"/>
    </source>
</evidence>
<reference evidence="4" key="1">
    <citation type="journal article" date="2017" name="Genome Announc.">
        <title>Draft Genome Sequence of Terrimicrobium sacchariphilum NM-5T, a Facultative Anaerobic Soil Bacterium of the Class Spartobacteria.</title>
        <authorList>
            <person name="Qiu Y.L."/>
            <person name="Tourlousse D.M."/>
            <person name="Matsuura N."/>
            <person name="Ohashi A."/>
            <person name="Sekiguchi Y."/>
        </authorList>
    </citation>
    <scope>NUCLEOTIDE SEQUENCE [LARGE SCALE GENOMIC DNA]</scope>
    <source>
        <strain evidence="4">NM-5</strain>
    </source>
</reference>
<name>A0A146GF09_TERSA</name>
<dbReference type="Proteomes" id="UP000076023">
    <property type="component" value="Unassembled WGS sequence"/>
</dbReference>
<sequence>MSERHRIAPTDRIPLGQKVAFGAGNCADYFASGLTIGVLWMPYFNIGLGIDPAKLGLILMVLQAWNAVMDPVMGNLSDNARTRWGRRRPFMFVGAILTAAISPWIWRPPTEWGENAMVAYLIIVGMVFYTAFSSWAMAYYGLQLELTPNYDERTRLTAWITLFGKLSGLLGGWAMAILAGPLFANPDTGKPDIVHGMKVCSWFVAVLILVVGLLPALFVKERYYEAETKFQSREPFWQSIRESIQCHPMWMLISLSFFLVVGSSAVGTLGQYVNIYYVCHGDLAVSSIITGWKSCAMVITGILCIPLYTWLGERYDKKNVVGFMLAASLLGHVLNYFLMTPKMPYLQIIPGIFESCAIAAVWLFVPSMKADVADYDELKTTRRREGALNAFYSWFIKAALTCSMGLGGLVLNVSGFDVRKASNQSSEVLHSMLLLYVGLPLVIWACGLIFVWLYPLDRKRMIAIRQQLEARRGAL</sequence>
<dbReference type="GO" id="GO:0008643">
    <property type="term" value="P:carbohydrate transport"/>
    <property type="evidence" value="ECO:0007669"/>
    <property type="project" value="InterPro"/>
</dbReference>
<feature type="transmembrane region" description="Helical" evidence="2">
    <location>
        <begin position="89"/>
        <end position="106"/>
    </location>
</feature>
<dbReference type="Gene3D" id="1.20.1250.20">
    <property type="entry name" value="MFS general substrate transporter like domains"/>
    <property type="match status" value="2"/>
</dbReference>
<dbReference type="GO" id="GO:0015293">
    <property type="term" value="F:symporter activity"/>
    <property type="evidence" value="ECO:0007669"/>
    <property type="project" value="InterPro"/>
</dbReference>
<comment type="caution">
    <text evidence="3">The sequence shown here is derived from an EMBL/GenBank/DDBJ whole genome shotgun (WGS) entry which is preliminary data.</text>
</comment>
<comment type="similarity">
    <text evidence="1">Belongs to the sodium:galactoside symporter (TC 2.A.2) family.</text>
</comment>
<feature type="transmembrane region" description="Helical" evidence="2">
    <location>
        <begin position="21"/>
        <end position="43"/>
    </location>
</feature>
<accession>A0A146GF09</accession>
<feature type="transmembrane region" description="Helical" evidence="2">
    <location>
        <begin position="55"/>
        <end position="77"/>
    </location>
</feature>
<dbReference type="InterPro" id="IPR039672">
    <property type="entry name" value="MFS_2"/>
</dbReference>
<dbReference type="PANTHER" id="PTHR11328:SF24">
    <property type="entry name" value="MAJOR FACILITATOR SUPERFAMILY (MFS) PROFILE DOMAIN-CONTAINING PROTEIN"/>
    <property type="match status" value="1"/>
</dbReference>
<protein>
    <submittedName>
        <fullName evidence="3">Glycoside/pentoside/hexuronide:cation symporter, GPH family</fullName>
    </submittedName>
</protein>
<keyword evidence="2" id="KW-1133">Transmembrane helix</keyword>
<dbReference type="InParanoid" id="A0A146GF09"/>
<keyword evidence="4" id="KW-1185">Reference proteome</keyword>
<dbReference type="Pfam" id="PF13347">
    <property type="entry name" value="MFS_2"/>
    <property type="match status" value="1"/>
</dbReference>
<keyword evidence="2" id="KW-0812">Transmembrane</keyword>
<dbReference type="EMBL" id="BDCO01000003">
    <property type="protein sequence ID" value="GAT35254.1"/>
    <property type="molecule type" value="Genomic_DNA"/>
</dbReference>
<evidence type="ECO:0000313" key="4">
    <source>
        <dbReference type="Proteomes" id="UP000076023"/>
    </source>
</evidence>
<keyword evidence="2" id="KW-0472">Membrane</keyword>